<proteinExistence type="predicted"/>
<reference evidence="1" key="1">
    <citation type="submission" date="2014-05" db="EMBL/GenBank/DDBJ databases">
        <title>The transcriptome of the halophilic microalga Tetraselmis sp. GSL018 isolated from the Great Salt Lake, Utah.</title>
        <authorList>
            <person name="Jinkerson R.E."/>
            <person name="D'Adamo S."/>
            <person name="Posewitz M.C."/>
        </authorList>
    </citation>
    <scope>NUCLEOTIDE SEQUENCE</scope>
    <source>
        <strain evidence="1">GSL018</strain>
    </source>
</reference>
<organism evidence="1">
    <name type="scientific">Tetraselmis sp. GSL018</name>
    <dbReference type="NCBI Taxonomy" id="582737"/>
    <lineage>
        <taxon>Eukaryota</taxon>
        <taxon>Viridiplantae</taxon>
        <taxon>Chlorophyta</taxon>
        <taxon>core chlorophytes</taxon>
        <taxon>Chlorodendrophyceae</taxon>
        <taxon>Chlorodendrales</taxon>
        <taxon>Chlorodendraceae</taxon>
        <taxon>Tetraselmis</taxon>
    </lineage>
</organism>
<sequence>LSTPARTALLPIPQWPPPRCHCPLRGLLSACGGIRSASFAALFSFCCPIVPEPPGCRQADYWETMGARELPARNPGVIEQTNDTCFTFA</sequence>
<accession>A0A061RX40</accession>
<gene>
    <name evidence="1" type="ORF">TSPGSL018_23388</name>
</gene>
<evidence type="ECO:0000313" key="1">
    <source>
        <dbReference type="EMBL" id="JAC75334.1"/>
    </source>
</evidence>
<name>A0A061RX40_9CHLO</name>
<protein>
    <submittedName>
        <fullName evidence="1">Uncharacterized protein</fullName>
    </submittedName>
</protein>
<dbReference type="EMBL" id="GBEZ01010332">
    <property type="protein sequence ID" value="JAC75334.1"/>
    <property type="molecule type" value="Transcribed_RNA"/>
</dbReference>
<feature type="non-terminal residue" evidence="1">
    <location>
        <position position="1"/>
    </location>
</feature>
<dbReference type="AlphaFoldDB" id="A0A061RX40"/>